<comment type="caution">
    <text evidence="1">The sequence shown here is derived from an EMBL/GenBank/DDBJ whole genome shotgun (WGS) entry which is preliminary data.</text>
</comment>
<dbReference type="GO" id="GO:0016874">
    <property type="term" value="F:ligase activity"/>
    <property type="evidence" value="ECO:0007669"/>
    <property type="project" value="UniProtKB-KW"/>
</dbReference>
<sequence>MFPRYVSEYFWLPTGELMWRSGQWVPSRDEYERAQLLRRERFLPGFGVSVAAAVIGQPKIPEADKRRYHPGETTRPLKSINCSRKVCYPAYCELKPEMTQISEFSIEIGREVFTDALQTAAFRVFLFNREGSATIFWGLGLPSAPKVDAHDPPGSGHLPITDGHQMARWTVDCAACCDGVNGEPPTNMKPGESGE</sequence>
<evidence type="ECO:0000313" key="2">
    <source>
        <dbReference type="Proteomes" id="UP001219518"/>
    </source>
</evidence>
<accession>A0AAE1LGF6</accession>
<dbReference type="AlphaFoldDB" id="A0AAE1LGF6"/>
<keyword evidence="2" id="KW-1185">Reference proteome</keyword>
<dbReference type="Proteomes" id="UP001219518">
    <property type="component" value="Unassembled WGS sequence"/>
</dbReference>
<organism evidence="1 2">
    <name type="scientific">Frankliniella fusca</name>
    <dbReference type="NCBI Taxonomy" id="407009"/>
    <lineage>
        <taxon>Eukaryota</taxon>
        <taxon>Metazoa</taxon>
        <taxon>Ecdysozoa</taxon>
        <taxon>Arthropoda</taxon>
        <taxon>Hexapoda</taxon>
        <taxon>Insecta</taxon>
        <taxon>Pterygota</taxon>
        <taxon>Neoptera</taxon>
        <taxon>Paraneoptera</taxon>
        <taxon>Thysanoptera</taxon>
        <taxon>Terebrantia</taxon>
        <taxon>Thripoidea</taxon>
        <taxon>Thripidae</taxon>
        <taxon>Frankliniella</taxon>
    </lineage>
</organism>
<keyword evidence="1" id="KW-0436">Ligase</keyword>
<reference evidence="1" key="1">
    <citation type="submission" date="2021-07" db="EMBL/GenBank/DDBJ databases">
        <authorList>
            <person name="Catto M.A."/>
            <person name="Jacobson A."/>
            <person name="Kennedy G."/>
            <person name="Labadie P."/>
            <person name="Hunt B.G."/>
            <person name="Srinivasan R."/>
        </authorList>
    </citation>
    <scope>NUCLEOTIDE SEQUENCE</scope>
    <source>
        <strain evidence="1">PL_HMW_Pooled</strain>
        <tissue evidence="1">Head</tissue>
    </source>
</reference>
<gene>
    <name evidence="1" type="ORF">KUF71_026085</name>
</gene>
<evidence type="ECO:0000313" key="1">
    <source>
        <dbReference type="EMBL" id="KAK3917167.1"/>
    </source>
</evidence>
<name>A0AAE1LGF6_9NEOP</name>
<dbReference type="EMBL" id="JAHWGI010000688">
    <property type="protein sequence ID" value="KAK3917167.1"/>
    <property type="molecule type" value="Genomic_DNA"/>
</dbReference>
<reference evidence="1" key="2">
    <citation type="journal article" date="2023" name="BMC Genomics">
        <title>Pest status, molecular evolution, and epigenetic factors derived from the genome assembly of Frankliniella fusca, a thysanopteran phytovirus vector.</title>
        <authorList>
            <person name="Catto M.A."/>
            <person name="Labadie P.E."/>
            <person name="Jacobson A.L."/>
            <person name="Kennedy G.G."/>
            <person name="Srinivasan R."/>
            <person name="Hunt B.G."/>
        </authorList>
    </citation>
    <scope>NUCLEOTIDE SEQUENCE</scope>
    <source>
        <strain evidence="1">PL_HMW_Pooled</strain>
    </source>
</reference>
<protein>
    <submittedName>
        <fullName evidence="1">Cysteine--tRNA ligase</fullName>
    </submittedName>
</protein>
<proteinExistence type="predicted"/>